<dbReference type="GO" id="GO:0005776">
    <property type="term" value="C:autophagosome"/>
    <property type="evidence" value="ECO:0007669"/>
    <property type="project" value="UniProtKB-SubCell"/>
</dbReference>
<dbReference type="Gene3D" id="2.130.10.10">
    <property type="entry name" value="YVTN repeat-like/Quinoprotein amine dehydrogenase"/>
    <property type="match status" value="1"/>
</dbReference>
<dbReference type="PROSITE" id="PS50011">
    <property type="entry name" value="PROTEIN_KINASE_DOM"/>
    <property type="match status" value="1"/>
</dbReference>
<evidence type="ECO:0000259" key="10">
    <source>
        <dbReference type="PROSITE" id="PS50011"/>
    </source>
</evidence>
<keyword evidence="8 11" id="KW-0418">Kinase</keyword>
<evidence type="ECO:0000256" key="7">
    <source>
        <dbReference type="ARBA" id="ARBA00022741"/>
    </source>
</evidence>
<name>A0A0C2IA91_THEKT</name>
<evidence type="ECO:0000256" key="8">
    <source>
        <dbReference type="ARBA" id="ARBA00022777"/>
    </source>
</evidence>
<dbReference type="GO" id="GO:0004674">
    <property type="term" value="F:protein serine/threonine kinase activity"/>
    <property type="evidence" value="ECO:0007669"/>
    <property type="project" value="UniProtKB-KW"/>
</dbReference>
<dbReference type="InterPro" id="IPR016024">
    <property type="entry name" value="ARM-type_fold"/>
</dbReference>
<dbReference type="InterPro" id="IPR045162">
    <property type="entry name" value="Vps15-like"/>
</dbReference>
<dbReference type="GO" id="GO:0005524">
    <property type="term" value="F:ATP binding"/>
    <property type="evidence" value="ECO:0007669"/>
    <property type="project" value="UniProtKB-KW"/>
</dbReference>
<gene>
    <name evidence="11" type="ORF">RF11_15110</name>
</gene>
<dbReference type="GO" id="GO:0045324">
    <property type="term" value="P:late endosome to vacuole transport"/>
    <property type="evidence" value="ECO:0007669"/>
    <property type="project" value="InterPro"/>
</dbReference>
<dbReference type="InterPro" id="IPR008271">
    <property type="entry name" value="Ser/Thr_kinase_AS"/>
</dbReference>
<dbReference type="InterPro" id="IPR000719">
    <property type="entry name" value="Prot_kinase_dom"/>
</dbReference>
<dbReference type="PROSITE" id="PS00108">
    <property type="entry name" value="PROTEIN_KINASE_ST"/>
    <property type="match status" value="1"/>
</dbReference>
<dbReference type="SMART" id="SM00320">
    <property type="entry name" value="WD40"/>
    <property type="match status" value="3"/>
</dbReference>
<proteinExistence type="predicted"/>
<keyword evidence="5" id="KW-0808">Transferase</keyword>
<dbReference type="SUPFAM" id="SSF50978">
    <property type="entry name" value="WD40 repeat-like"/>
    <property type="match status" value="1"/>
</dbReference>
<comment type="caution">
    <text evidence="11">The sequence shown here is derived from an EMBL/GenBank/DDBJ whole genome shotgun (WGS) entry which is preliminary data.</text>
</comment>
<protein>
    <recommendedName>
        <fullName evidence="2">non-specific serine/threonine protein kinase</fullName>
        <ecNumber evidence="2">2.7.11.1</ecNumber>
    </recommendedName>
</protein>
<dbReference type="InterPro" id="IPR036322">
    <property type="entry name" value="WD40_repeat_dom_sf"/>
</dbReference>
<dbReference type="GO" id="GO:0005770">
    <property type="term" value="C:late endosome"/>
    <property type="evidence" value="ECO:0007669"/>
    <property type="project" value="TreeGrafter"/>
</dbReference>
<reference evidence="11 12" key="1">
    <citation type="journal article" date="2014" name="Genome Biol. Evol.">
        <title>The genome of the myxosporean Thelohanellus kitauei shows adaptations to nutrient acquisition within its fish host.</title>
        <authorList>
            <person name="Yang Y."/>
            <person name="Xiong J."/>
            <person name="Zhou Z."/>
            <person name="Huo F."/>
            <person name="Miao W."/>
            <person name="Ran C."/>
            <person name="Liu Y."/>
            <person name="Zhang J."/>
            <person name="Feng J."/>
            <person name="Wang M."/>
            <person name="Wang M."/>
            <person name="Wang L."/>
            <person name="Yao B."/>
        </authorList>
    </citation>
    <scope>NUCLEOTIDE SEQUENCE [LARGE SCALE GENOMIC DNA]</scope>
    <source>
        <strain evidence="11">Wuqing</strain>
    </source>
</reference>
<keyword evidence="7" id="KW-0547">Nucleotide-binding</keyword>
<dbReference type="Pfam" id="PF00400">
    <property type="entry name" value="WD40"/>
    <property type="match status" value="1"/>
</dbReference>
<dbReference type="InterPro" id="IPR055231">
    <property type="entry name" value="2AA_helical"/>
</dbReference>
<dbReference type="Proteomes" id="UP000031668">
    <property type="component" value="Unassembled WGS sequence"/>
</dbReference>
<dbReference type="EMBL" id="JWZT01005060">
    <property type="protein sequence ID" value="KII62218.1"/>
    <property type="molecule type" value="Genomic_DNA"/>
</dbReference>
<evidence type="ECO:0000256" key="1">
    <source>
        <dbReference type="ARBA" id="ARBA00004419"/>
    </source>
</evidence>
<dbReference type="GO" id="GO:0034272">
    <property type="term" value="C:phosphatidylinositol 3-kinase complex, class III, type II"/>
    <property type="evidence" value="ECO:0007669"/>
    <property type="project" value="TreeGrafter"/>
</dbReference>
<dbReference type="SUPFAM" id="SSF48371">
    <property type="entry name" value="ARM repeat"/>
    <property type="match status" value="1"/>
</dbReference>
<dbReference type="PANTHER" id="PTHR17583">
    <property type="entry name" value="PHOSPHOINOSITIDE 3-KINASE REGULATORY SUBUNIT 4"/>
    <property type="match status" value="1"/>
</dbReference>
<evidence type="ECO:0000256" key="3">
    <source>
        <dbReference type="ARBA" id="ARBA00022527"/>
    </source>
</evidence>
<dbReference type="Gene3D" id="1.25.10.10">
    <property type="entry name" value="Leucine-rich Repeat Variant"/>
    <property type="match status" value="1"/>
</dbReference>
<sequence>MGNTLSNQTSQLVSSDVLINDVKGVEFVESMSTNRFMKTMLVNYKKDESPKDKDQLCVAKIFVRSGVQNQILTYFVHQLEQNFKYLKNFPFVNVCTEVFITEKICVGLRPYLHANAYDRMSTRPYLTEGEKIWFIFQMLQILQHIHPRVVHGDIKLENFLVTSWDFLILSDFSIPIKPATLQSEMLNNEFNYFFDTSGRHSCYISPERITQKKSRSLFEIQSIVELESIDATEKSQLADEKPSPLIDIFSLGCVIYQFLTDGKVLFRLTDLLAYSKDKLEGHHFKNSIRQNIQHEQLCNLIISMISLDPDDRLSARQYINNRLLFPDSFHMLYNFSIKIVRTETCAEYVIYCVKNELDQLIKSFQNDKVVFAEHPGYLFIINLCNASCIKIKIRQLKEYYFEIMLHVSQYVCSGVILNRILPHFMFFMSDSSIHIRCLALEYIIKILASVQRLESIDESNLFSDYILPNIQKLISDSSIEVRSSLSRNLKNICDEAFRFHSMACAFISSGGIESPECLKESLSYELASIYSTIQRISIMLLSDPSPVVQCEYITHSFGSIYQRLYSILPFEMGQRENMISHAIAVLNNYEDWCLRTSFFDVLPIFYSVDGISCLSHIMPILFQGLQDNCEWVIQSTIKCIIYVIQHQNSFPQSMTEVIKACFVFIIHPVPSIRKLIIDLIFVLRSKVDELFFRVDINPWITKFIKPCNYSKYIYLYDRKHFMIILPPYVPSKIFWSLVSRPGSKEFFDYLESHDKSDNFEIKNLTGSEEYSYFINLLDKYRFSSISQIRSLILMKDYILSYKKESPISLNFAFNALLNKKTNVSSSLRSLKEENYKNFVDLNPDLSFLSLRSEAFSVVNVLTEAQSILTNRFCTFLGDIDNESLCGLENLTKKYSNAFEAYIYSKKHLKTHNSIVIDALNKQNDGTLKLLANFRPHNSYISRVVPFEGMPYFITAGHDCSVMIWNSEQFDVSKFKVNFNPVYIYNQMSGKVSSIKNLNIKDDEQNFHRVACASFEDSDIQIFDIFFNSDSSGRRPFHRCVVDHNIDGFVVDLSSNNIYSNPLLLAATLNRSVLGYDLRAFSRRPSIRFASATQGYFTALECDPFGCWVAAGTDGGCVLLWDYRFPSTTVNDFHTCCKSSISRLQVCCTDFKKIICGFQDSCSPVGIYLLDSGKKVVSFTIQSNEMVSCTGLQNININNSLHVLFSCTDGTIRDWNVESPKSSSILVKTMKEPKKNHKTIYSIRPGFSSYVETRESTIIDSQTSKPIHKNRFDRMATYFTDIAYIPSTRLLLAGTIDGFVHIYK</sequence>
<accession>A0A0C2IA91</accession>
<dbReference type="SMART" id="SM00220">
    <property type="entry name" value="S_TKc"/>
    <property type="match status" value="1"/>
</dbReference>
<dbReference type="GO" id="GO:0016236">
    <property type="term" value="P:macroautophagy"/>
    <property type="evidence" value="ECO:0007669"/>
    <property type="project" value="InterPro"/>
</dbReference>
<keyword evidence="4" id="KW-0853">WD repeat</keyword>
<dbReference type="SUPFAM" id="SSF56112">
    <property type="entry name" value="Protein kinase-like (PK-like)"/>
    <property type="match status" value="1"/>
</dbReference>
<comment type="subcellular location">
    <subcellularLocation>
        <location evidence="1">Cytoplasmic vesicle</location>
        <location evidence="1">Autophagosome</location>
    </subcellularLocation>
</comment>
<dbReference type="EC" id="2.7.11.1" evidence="2"/>
<keyword evidence="6" id="KW-0677">Repeat</keyword>
<dbReference type="InterPro" id="IPR015943">
    <property type="entry name" value="WD40/YVTN_repeat-like_dom_sf"/>
</dbReference>
<dbReference type="GO" id="GO:0071561">
    <property type="term" value="C:nucleus-vacuole junction"/>
    <property type="evidence" value="ECO:0007669"/>
    <property type="project" value="TreeGrafter"/>
</dbReference>
<dbReference type="InterPro" id="IPR001680">
    <property type="entry name" value="WD40_rpt"/>
</dbReference>
<evidence type="ECO:0000256" key="4">
    <source>
        <dbReference type="ARBA" id="ARBA00022574"/>
    </source>
</evidence>
<evidence type="ECO:0000256" key="6">
    <source>
        <dbReference type="ARBA" id="ARBA00022737"/>
    </source>
</evidence>
<dbReference type="Gene3D" id="1.10.510.10">
    <property type="entry name" value="Transferase(Phosphotransferase) domain 1"/>
    <property type="match status" value="1"/>
</dbReference>
<evidence type="ECO:0000313" key="11">
    <source>
        <dbReference type="EMBL" id="KII62218.1"/>
    </source>
</evidence>
<keyword evidence="12" id="KW-1185">Reference proteome</keyword>
<dbReference type="InterPro" id="IPR011989">
    <property type="entry name" value="ARM-like"/>
</dbReference>
<feature type="domain" description="Protein kinase" evidence="10">
    <location>
        <begin position="1"/>
        <end position="324"/>
    </location>
</feature>
<organism evidence="11 12">
    <name type="scientific">Thelohanellus kitauei</name>
    <name type="common">Myxosporean</name>
    <dbReference type="NCBI Taxonomy" id="669202"/>
    <lineage>
        <taxon>Eukaryota</taxon>
        <taxon>Metazoa</taxon>
        <taxon>Cnidaria</taxon>
        <taxon>Myxozoa</taxon>
        <taxon>Myxosporea</taxon>
        <taxon>Bivalvulida</taxon>
        <taxon>Platysporina</taxon>
        <taxon>Myxobolidae</taxon>
        <taxon>Thelohanellus</taxon>
    </lineage>
</organism>
<keyword evidence="9" id="KW-0067">ATP-binding</keyword>
<evidence type="ECO:0000256" key="2">
    <source>
        <dbReference type="ARBA" id="ARBA00012513"/>
    </source>
</evidence>
<dbReference type="InterPro" id="IPR011009">
    <property type="entry name" value="Kinase-like_dom_sf"/>
</dbReference>
<evidence type="ECO:0000313" key="12">
    <source>
        <dbReference type="Proteomes" id="UP000031668"/>
    </source>
</evidence>
<dbReference type="OrthoDB" id="242910at2759"/>
<dbReference type="PANTHER" id="PTHR17583:SF0">
    <property type="entry name" value="PHOSPHOINOSITIDE 3-KINASE REGULATORY SUBUNIT 4"/>
    <property type="match status" value="1"/>
</dbReference>
<keyword evidence="3" id="KW-0723">Serine/threonine-protein kinase</keyword>
<evidence type="ECO:0000256" key="9">
    <source>
        <dbReference type="ARBA" id="ARBA00022840"/>
    </source>
</evidence>
<evidence type="ECO:0000256" key="5">
    <source>
        <dbReference type="ARBA" id="ARBA00022679"/>
    </source>
</evidence>
<dbReference type="Pfam" id="PF22956">
    <property type="entry name" value="VPS15-like_hel"/>
    <property type="match status" value="1"/>
</dbReference>
<dbReference type="GO" id="GO:0034271">
    <property type="term" value="C:phosphatidylinositol 3-kinase complex, class III, type I"/>
    <property type="evidence" value="ECO:0007669"/>
    <property type="project" value="TreeGrafter"/>
</dbReference>
<dbReference type="GO" id="GO:0006623">
    <property type="term" value="P:protein targeting to vacuole"/>
    <property type="evidence" value="ECO:0007669"/>
    <property type="project" value="TreeGrafter"/>
</dbReference>